<evidence type="ECO:0000313" key="2">
    <source>
        <dbReference type="EMBL" id="THG93483.1"/>
    </source>
</evidence>
<name>A0A4S4K6R2_9APHY</name>
<reference evidence="2 3" key="1">
    <citation type="submission" date="2019-02" db="EMBL/GenBank/DDBJ databases">
        <title>Genome sequencing of the rare red list fungi Phlebia centrifuga.</title>
        <authorList>
            <person name="Buettner E."/>
            <person name="Kellner H."/>
        </authorList>
    </citation>
    <scope>NUCLEOTIDE SEQUENCE [LARGE SCALE GENOMIC DNA]</scope>
    <source>
        <strain evidence="2 3">DSM 108282</strain>
    </source>
</reference>
<dbReference type="AlphaFoldDB" id="A0A4S4K6R2"/>
<keyword evidence="3" id="KW-1185">Reference proteome</keyword>
<accession>A0A4S4K6R2</accession>
<gene>
    <name evidence="2" type="ORF">EW026_g7767</name>
</gene>
<evidence type="ECO:0000313" key="3">
    <source>
        <dbReference type="Proteomes" id="UP000309038"/>
    </source>
</evidence>
<comment type="caution">
    <text evidence="2">The sequence shown here is derived from an EMBL/GenBank/DDBJ whole genome shotgun (WGS) entry which is preliminary data.</text>
</comment>
<feature type="region of interest" description="Disordered" evidence="1">
    <location>
        <begin position="119"/>
        <end position="152"/>
    </location>
</feature>
<protein>
    <submittedName>
        <fullName evidence="2">Uncharacterized protein</fullName>
    </submittedName>
</protein>
<evidence type="ECO:0000256" key="1">
    <source>
        <dbReference type="SAM" id="MobiDB-lite"/>
    </source>
</evidence>
<feature type="compositionally biased region" description="Basic and acidic residues" evidence="1">
    <location>
        <begin position="124"/>
        <end position="146"/>
    </location>
</feature>
<dbReference type="EMBL" id="SGPJ01000649">
    <property type="protein sequence ID" value="THG93483.1"/>
    <property type="molecule type" value="Genomic_DNA"/>
</dbReference>
<organism evidence="2 3">
    <name type="scientific">Hermanssonia centrifuga</name>
    <dbReference type="NCBI Taxonomy" id="98765"/>
    <lineage>
        <taxon>Eukaryota</taxon>
        <taxon>Fungi</taxon>
        <taxon>Dikarya</taxon>
        <taxon>Basidiomycota</taxon>
        <taxon>Agaricomycotina</taxon>
        <taxon>Agaricomycetes</taxon>
        <taxon>Polyporales</taxon>
        <taxon>Meruliaceae</taxon>
        <taxon>Hermanssonia</taxon>
    </lineage>
</organism>
<sequence length="327" mass="35216">MSSTKSARTHSAASKLALVMPPRAVSSSAFTSTTNPIAQRMPAFVIQQINRMESALEQYTEDPDDEANLREMSNAATTNRKVQGDLYLRQREAKARYKKSEAAKAEKLRKEQAAIVRAVSHNQRRQEAAAKKKAAAKHDDDDKTDSGAKTGKLGDVNAIPCTHCTSLRRDCRQPAGKPDTENCTNCTKVHTRCTCQEYQPAGLYEATLQASTTAHTAQALAITASQLFNLLLGEMYSNDPDPIPPEVMLYMNKSRRLLNDDSLFCQINNLLPVSLKPEARPSGAVSGGASGTEVVGPSAAPAVSDAAGGPSVDPVVWTADHPPINVL</sequence>
<proteinExistence type="predicted"/>
<dbReference type="Proteomes" id="UP000309038">
    <property type="component" value="Unassembled WGS sequence"/>
</dbReference>
<feature type="region of interest" description="Disordered" evidence="1">
    <location>
        <begin position="278"/>
        <end position="311"/>
    </location>
</feature>